<keyword evidence="9" id="KW-1185">Reference proteome</keyword>
<evidence type="ECO:0000259" key="7">
    <source>
        <dbReference type="Pfam" id="PF09335"/>
    </source>
</evidence>
<sequence length="220" mass="23866">MKRFWLLIFLMASMILVFFGLAMALDLPYLGDDDSIQDLSRPLALSLGVILLAADVLLPVPSSLIMITNGALFGVILGAALSLLGATLSILIGWLLGKASDRWTRKLLGEEGLQQGQHFLKKWGNLAIIVSRPIPVLAETMTIVCGSLGYPMWKTLTYGVLGLIPTCLFYAYTGDLALSFESNWQSFALVLTVAAFVWLIGLLVKKKSLPPELGPSKNPS</sequence>
<evidence type="ECO:0000256" key="1">
    <source>
        <dbReference type="ARBA" id="ARBA00004651"/>
    </source>
</evidence>
<dbReference type="EMBL" id="JBHRZS010000006">
    <property type="protein sequence ID" value="MFC3879703.1"/>
    <property type="molecule type" value="Genomic_DNA"/>
</dbReference>
<reference evidence="9" key="1">
    <citation type="journal article" date="2019" name="Int. J. Syst. Evol. Microbiol.">
        <title>The Global Catalogue of Microorganisms (GCM) 10K type strain sequencing project: providing services to taxonomists for standard genome sequencing and annotation.</title>
        <authorList>
            <consortium name="The Broad Institute Genomics Platform"/>
            <consortium name="The Broad Institute Genome Sequencing Center for Infectious Disease"/>
            <person name="Wu L."/>
            <person name="Ma J."/>
        </authorList>
    </citation>
    <scope>NUCLEOTIDE SEQUENCE [LARGE SCALE GENOMIC DNA]</scope>
    <source>
        <strain evidence="9">CCUG 60523</strain>
    </source>
</reference>
<keyword evidence="2" id="KW-1003">Cell membrane</keyword>
<evidence type="ECO:0000256" key="5">
    <source>
        <dbReference type="ARBA" id="ARBA00023136"/>
    </source>
</evidence>
<proteinExistence type="predicted"/>
<protein>
    <submittedName>
        <fullName evidence="8">TVP38/TMEM64 family protein</fullName>
    </submittedName>
</protein>
<evidence type="ECO:0000313" key="8">
    <source>
        <dbReference type="EMBL" id="MFC3879703.1"/>
    </source>
</evidence>
<dbReference type="InterPro" id="IPR051311">
    <property type="entry name" value="DedA_domain"/>
</dbReference>
<feature type="transmembrane region" description="Helical" evidence="6">
    <location>
        <begin position="72"/>
        <end position="96"/>
    </location>
</feature>
<accession>A0ABV8ANV4</accession>
<feature type="domain" description="VTT" evidence="7">
    <location>
        <begin position="60"/>
        <end position="175"/>
    </location>
</feature>
<dbReference type="PANTHER" id="PTHR42709:SF6">
    <property type="entry name" value="UNDECAPRENYL PHOSPHATE TRANSPORTER A"/>
    <property type="match status" value="1"/>
</dbReference>
<name>A0ABV8ANV4_9BACT</name>
<feature type="transmembrane region" description="Helical" evidence="6">
    <location>
        <begin position="155"/>
        <end position="172"/>
    </location>
</feature>
<dbReference type="PANTHER" id="PTHR42709">
    <property type="entry name" value="ALKALINE PHOSPHATASE LIKE PROTEIN"/>
    <property type="match status" value="1"/>
</dbReference>
<feature type="transmembrane region" description="Helical" evidence="6">
    <location>
        <begin position="184"/>
        <end position="204"/>
    </location>
</feature>
<feature type="transmembrane region" description="Helical" evidence="6">
    <location>
        <begin position="40"/>
        <end position="60"/>
    </location>
</feature>
<evidence type="ECO:0000313" key="9">
    <source>
        <dbReference type="Proteomes" id="UP001595805"/>
    </source>
</evidence>
<evidence type="ECO:0000256" key="2">
    <source>
        <dbReference type="ARBA" id="ARBA00022475"/>
    </source>
</evidence>
<evidence type="ECO:0000256" key="6">
    <source>
        <dbReference type="SAM" id="Phobius"/>
    </source>
</evidence>
<keyword evidence="5 6" id="KW-0472">Membrane</keyword>
<comment type="caution">
    <text evidence="8">The sequence shown here is derived from an EMBL/GenBank/DDBJ whole genome shotgun (WGS) entry which is preliminary data.</text>
</comment>
<dbReference type="Pfam" id="PF09335">
    <property type="entry name" value="VTT_dom"/>
    <property type="match status" value="1"/>
</dbReference>
<organism evidence="8 9">
    <name type="scientific">Algoriphagus namhaensis</name>
    <dbReference type="NCBI Taxonomy" id="915353"/>
    <lineage>
        <taxon>Bacteria</taxon>
        <taxon>Pseudomonadati</taxon>
        <taxon>Bacteroidota</taxon>
        <taxon>Cytophagia</taxon>
        <taxon>Cytophagales</taxon>
        <taxon>Cyclobacteriaceae</taxon>
        <taxon>Algoriphagus</taxon>
    </lineage>
</organism>
<keyword evidence="4 6" id="KW-1133">Transmembrane helix</keyword>
<comment type="subcellular location">
    <subcellularLocation>
        <location evidence="1">Cell membrane</location>
        <topology evidence="1">Multi-pass membrane protein</topology>
    </subcellularLocation>
</comment>
<keyword evidence="3 6" id="KW-0812">Transmembrane</keyword>
<dbReference type="InterPro" id="IPR032816">
    <property type="entry name" value="VTT_dom"/>
</dbReference>
<dbReference type="RefSeq" id="WP_377904375.1">
    <property type="nucleotide sequence ID" value="NZ_JBHRZS010000006.1"/>
</dbReference>
<evidence type="ECO:0000256" key="3">
    <source>
        <dbReference type="ARBA" id="ARBA00022692"/>
    </source>
</evidence>
<dbReference type="Proteomes" id="UP001595805">
    <property type="component" value="Unassembled WGS sequence"/>
</dbReference>
<gene>
    <name evidence="8" type="ORF">ACFOSV_05930</name>
</gene>
<evidence type="ECO:0000256" key="4">
    <source>
        <dbReference type="ARBA" id="ARBA00022989"/>
    </source>
</evidence>